<dbReference type="AlphaFoldDB" id="A0A0A8ZZM5"/>
<reference evidence="1" key="1">
    <citation type="submission" date="2014-09" db="EMBL/GenBank/DDBJ databases">
        <authorList>
            <person name="Magalhaes I.L.F."/>
            <person name="Oliveira U."/>
            <person name="Santos F.R."/>
            <person name="Vidigal T.H.D.A."/>
            <person name="Brescovit A.D."/>
            <person name="Santos A.J."/>
        </authorList>
    </citation>
    <scope>NUCLEOTIDE SEQUENCE</scope>
    <source>
        <tissue evidence="1">Shoot tissue taken approximately 20 cm above the soil surface</tissue>
    </source>
</reference>
<evidence type="ECO:0000313" key="1">
    <source>
        <dbReference type="EMBL" id="JAD40242.1"/>
    </source>
</evidence>
<organism evidence="1">
    <name type="scientific">Arundo donax</name>
    <name type="common">Giant reed</name>
    <name type="synonym">Donax arundinaceus</name>
    <dbReference type="NCBI Taxonomy" id="35708"/>
    <lineage>
        <taxon>Eukaryota</taxon>
        <taxon>Viridiplantae</taxon>
        <taxon>Streptophyta</taxon>
        <taxon>Embryophyta</taxon>
        <taxon>Tracheophyta</taxon>
        <taxon>Spermatophyta</taxon>
        <taxon>Magnoliopsida</taxon>
        <taxon>Liliopsida</taxon>
        <taxon>Poales</taxon>
        <taxon>Poaceae</taxon>
        <taxon>PACMAD clade</taxon>
        <taxon>Arundinoideae</taxon>
        <taxon>Arundineae</taxon>
        <taxon>Arundo</taxon>
    </lineage>
</organism>
<accession>A0A0A8ZZM5</accession>
<reference evidence="1" key="2">
    <citation type="journal article" date="2015" name="Data Brief">
        <title>Shoot transcriptome of the giant reed, Arundo donax.</title>
        <authorList>
            <person name="Barrero R.A."/>
            <person name="Guerrero F.D."/>
            <person name="Moolhuijzen P."/>
            <person name="Goolsby J.A."/>
            <person name="Tidwell J."/>
            <person name="Bellgard S.E."/>
            <person name="Bellgard M.I."/>
        </authorList>
    </citation>
    <scope>NUCLEOTIDE SEQUENCE</scope>
    <source>
        <tissue evidence="1">Shoot tissue taken approximately 20 cm above the soil surface</tissue>
    </source>
</reference>
<protein>
    <submittedName>
        <fullName evidence="1">Uncharacterized protein</fullName>
    </submittedName>
</protein>
<sequence>MAQHHCLHLPFLFIITLHKKGTQINMSQFQGICSCSEPVINY</sequence>
<dbReference type="EMBL" id="GBRH01257653">
    <property type="protein sequence ID" value="JAD40242.1"/>
    <property type="molecule type" value="Transcribed_RNA"/>
</dbReference>
<proteinExistence type="predicted"/>
<name>A0A0A8ZZM5_ARUDO</name>